<evidence type="ECO:0000313" key="3">
    <source>
        <dbReference type="Proteomes" id="UP000002357"/>
    </source>
</evidence>
<dbReference type="EMBL" id="CM000913">
    <property type="protein sequence ID" value="EFG07162.1"/>
    <property type="molecule type" value="Genomic_DNA"/>
</dbReference>
<sequence>MRRRRKRREATGYGRRRMGAVTAGCRHRPNLPRTDLFAKRAYVAVQTVKLRTLVLYT</sequence>
<feature type="region of interest" description="Disordered" evidence="1">
    <location>
        <begin position="1"/>
        <end position="26"/>
    </location>
</feature>
<organism evidence="2 3">
    <name type="scientific">Streptomyces clavuligerus</name>
    <dbReference type="NCBI Taxonomy" id="1901"/>
    <lineage>
        <taxon>Bacteria</taxon>
        <taxon>Bacillati</taxon>
        <taxon>Actinomycetota</taxon>
        <taxon>Actinomycetes</taxon>
        <taxon>Kitasatosporales</taxon>
        <taxon>Streptomycetaceae</taxon>
        <taxon>Streptomyces</taxon>
    </lineage>
</organism>
<accession>B5H188</accession>
<reference evidence="2 3" key="1">
    <citation type="journal article" date="2010" name="Genome Biol. Evol.">
        <title>The sequence of a 1.8-mb bacterial linear plasmid reveals a rich evolutionary reservoir of secondary metabolic pathways.</title>
        <authorList>
            <person name="Medema M.H."/>
            <person name="Trefzer A."/>
            <person name="Kovalchuk A."/>
            <person name="van den Berg M."/>
            <person name="Mueller U."/>
            <person name="Heijne W."/>
            <person name="Wu L."/>
            <person name="Alam M.T."/>
            <person name="Ronning C.M."/>
            <person name="Nierman W.C."/>
            <person name="Bovenberg R.A.L."/>
            <person name="Breitling R."/>
            <person name="Takano E."/>
        </authorList>
    </citation>
    <scope>NUCLEOTIDE SEQUENCE [LARGE SCALE GENOMIC DNA]</scope>
    <source>
        <strain evidence="3">ATCC 27064 / DSM 738 / JCM 4710 / NBRC 13307 / NCIMB 12785 / NRRL 3585 / VKM Ac-602</strain>
    </source>
</reference>
<evidence type="ECO:0000313" key="2">
    <source>
        <dbReference type="EMBL" id="EFG07162.1"/>
    </source>
</evidence>
<dbReference type="Proteomes" id="UP000002357">
    <property type="component" value="Chromosome"/>
</dbReference>
<protein>
    <submittedName>
        <fullName evidence="2">Uncharacterized protein</fullName>
    </submittedName>
</protein>
<evidence type="ECO:0000256" key="1">
    <source>
        <dbReference type="SAM" id="MobiDB-lite"/>
    </source>
</evidence>
<feature type="compositionally biased region" description="Basic residues" evidence="1">
    <location>
        <begin position="1"/>
        <end position="18"/>
    </location>
</feature>
<dbReference type="AlphaFoldDB" id="B5H188"/>
<name>B5H188_STRCL</name>
<proteinExistence type="predicted"/>
<gene>
    <name evidence="2" type="ORF">SCLAV_2089</name>
</gene>
<keyword evidence="3" id="KW-1185">Reference proteome</keyword>